<dbReference type="InterPro" id="IPR052050">
    <property type="entry name" value="SecEffector_AnkRepeat"/>
</dbReference>
<keyword evidence="2" id="KW-1185">Reference proteome</keyword>
<dbReference type="AlphaFoldDB" id="A0A2V0NSG4"/>
<evidence type="ECO:0000313" key="1">
    <source>
        <dbReference type="EMBL" id="GBF89602.1"/>
    </source>
</evidence>
<sequence>MMSPTAQAAAAVPSSSDAAAPSAGLPNDVLPKICALLPPVDLVLTARRLNKALAATLAPRAAALRAEAVQRMGPAFSRFLLPLWALQEAWPQLTDAQRHGATVHAAFRGDLAALEWAVAKMPCPGMPHPGILLAGEVCAAAAAGGQLEALQCAHTLGSPWDSRTCWRAAQAGYLAMLRWARAQDPPCPWAASTCFGAACGGHLAVLQWARAQEPPCPWDAMTCSKAAEGGHLAVLQWARAQEPPCPWGKLICSDAAEGGHLAVLQWARAQEPPCPWDAMTCSNAARGGHLAVLQWARAEEPPCPWDEATCSAAAYGGHLAVLQWARAEELPCPWDEATCSAAAYGGHLAVLQWARAQQPPCPWNARLCLQTARRTCGPDAEEWIQAQAKVERVAL</sequence>
<gene>
    <name evidence="1" type="ORF">Rsub_02320</name>
</gene>
<dbReference type="OrthoDB" id="549039at2759"/>
<dbReference type="Proteomes" id="UP000247498">
    <property type="component" value="Unassembled WGS sequence"/>
</dbReference>
<dbReference type="PANTHER" id="PTHR46586:SF3">
    <property type="entry name" value="ANKYRIN REPEAT-CONTAINING PROTEIN"/>
    <property type="match status" value="1"/>
</dbReference>
<name>A0A2V0NSG4_9CHLO</name>
<proteinExistence type="predicted"/>
<organism evidence="1 2">
    <name type="scientific">Raphidocelis subcapitata</name>
    <dbReference type="NCBI Taxonomy" id="307507"/>
    <lineage>
        <taxon>Eukaryota</taxon>
        <taxon>Viridiplantae</taxon>
        <taxon>Chlorophyta</taxon>
        <taxon>core chlorophytes</taxon>
        <taxon>Chlorophyceae</taxon>
        <taxon>CS clade</taxon>
        <taxon>Sphaeropleales</taxon>
        <taxon>Selenastraceae</taxon>
        <taxon>Raphidocelis</taxon>
    </lineage>
</organism>
<accession>A0A2V0NSG4</accession>
<comment type="caution">
    <text evidence="1">The sequence shown here is derived from an EMBL/GenBank/DDBJ whole genome shotgun (WGS) entry which is preliminary data.</text>
</comment>
<dbReference type="PANTHER" id="PTHR46586">
    <property type="entry name" value="ANKYRIN REPEAT-CONTAINING PROTEIN"/>
    <property type="match status" value="1"/>
</dbReference>
<evidence type="ECO:0000313" key="2">
    <source>
        <dbReference type="Proteomes" id="UP000247498"/>
    </source>
</evidence>
<protein>
    <recommendedName>
        <fullName evidence="3">F-box domain-containing protein</fullName>
    </recommendedName>
</protein>
<reference evidence="1 2" key="1">
    <citation type="journal article" date="2018" name="Sci. Rep.">
        <title>Raphidocelis subcapitata (=Pseudokirchneriella subcapitata) provides an insight into genome evolution and environmental adaptations in the Sphaeropleales.</title>
        <authorList>
            <person name="Suzuki S."/>
            <person name="Yamaguchi H."/>
            <person name="Nakajima N."/>
            <person name="Kawachi M."/>
        </authorList>
    </citation>
    <scope>NUCLEOTIDE SEQUENCE [LARGE SCALE GENOMIC DNA]</scope>
    <source>
        <strain evidence="1 2">NIES-35</strain>
    </source>
</reference>
<dbReference type="EMBL" id="BDRX01000011">
    <property type="protein sequence ID" value="GBF89602.1"/>
    <property type="molecule type" value="Genomic_DNA"/>
</dbReference>
<evidence type="ECO:0008006" key="3">
    <source>
        <dbReference type="Google" id="ProtNLM"/>
    </source>
</evidence>
<dbReference type="InParanoid" id="A0A2V0NSG4"/>
<dbReference type="STRING" id="307507.A0A2V0NSG4"/>